<evidence type="ECO:0000256" key="6">
    <source>
        <dbReference type="ARBA" id="ARBA00033452"/>
    </source>
</evidence>
<accession>A0A6G1SE86</accession>
<dbReference type="InterPro" id="IPR011333">
    <property type="entry name" value="SKP1/BTB/POZ_sf"/>
</dbReference>
<dbReference type="Pfam" id="PF03931">
    <property type="entry name" value="Skp1_POZ"/>
    <property type="match status" value="1"/>
</dbReference>
<evidence type="ECO:0000256" key="7">
    <source>
        <dbReference type="PIRNR" id="PIRNR028729"/>
    </source>
</evidence>
<dbReference type="UniPathway" id="UPA00143"/>
<sequence length="163" mass="18676">MTKIKLLSQDGEVFEVERDVIAASTTIKNMMDQIEVGAEDDEPIPLQNVTGAILKRVIQWAQYHRADKNENNDDDQKEKRSDDINSWDSDFLKVDQGTLFELLLAANYLGIDGLLDAACKTVANQIRGKQPEEIRKTFNIQNDFTQEEEAEVKLENQWCEEKN</sequence>
<evidence type="ECO:0000259" key="9">
    <source>
        <dbReference type="Pfam" id="PF03931"/>
    </source>
</evidence>
<dbReference type="CDD" id="cd18322">
    <property type="entry name" value="BTB_POZ_SKP1"/>
    <property type="match status" value="1"/>
</dbReference>
<keyword evidence="10" id="KW-0808">Transferase</keyword>
<evidence type="ECO:0000256" key="5">
    <source>
        <dbReference type="ARBA" id="ARBA00033118"/>
    </source>
</evidence>
<evidence type="ECO:0000256" key="1">
    <source>
        <dbReference type="ARBA" id="ARBA00004906"/>
    </source>
</evidence>
<protein>
    <recommendedName>
        <fullName evidence="3">S-phase kinase-associated protein 1</fullName>
    </recommendedName>
    <alternativeName>
        <fullName evidence="6">Cyclin-A/CDK2-associated protein p19</fullName>
    </alternativeName>
    <alternativeName>
        <fullName evidence="5">p19skp1</fullName>
    </alternativeName>
</protein>
<dbReference type="GO" id="GO:0016567">
    <property type="term" value="P:protein ubiquitination"/>
    <property type="evidence" value="ECO:0007669"/>
    <property type="project" value="UniProtKB-UniPathway"/>
</dbReference>
<dbReference type="GO" id="GO:0016301">
    <property type="term" value="F:kinase activity"/>
    <property type="evidence" value="ECO:0007669"/>
    <property type="project" value="UniProtKB-KW"/>
</dbReference>
<dbReference type="InterPro" id="IPR016073">
    <property type="entry name" value="Skp1_comp_POZ"/>
</dbReference>
<dbReference type="PANTHER" id="PTHR11165">
    <property type="entry name" value="SKP1"/>
    <property type="match status" value="1"/>
</dbReference>
<dbReference type="SMART" id="SM00512">
    <property type="entry name" value="Skp1"/>
    <property type="match status" value="1"/>
</dbReference>
<dbReference type="SUPFAM" id="SSF81382">
    <property type="entry name" value="Skp1 dimerisation domain-like"/>
    <property type="match status" value="1"/>
</dbReference>
<feature type="domain" description="SKP1 component dimerisation" evidence="8">
    <location>
        <begin position="113"/>
        <end position="159"/>
    </location>
</feature>
<reference evidence="10" key="1">
    <citation type="submission" date="2018-10" db="EMBL/GenBank/DDBJ databases">
        <title>Transcriptome assembly of Aceria tosichella (Wheat curl mite) Type 2.</title>
        <authorList>
            <person name="Scully E.D."/>
            <person name="Geib S.M."/>
            <person name="Palmer N.A."/>
            <person name="Gupta A.K."/>
            <person name="Sarath G."/>
            <person name="Tatineni S."/>
        </authorList>
    </citation>
    <scope>NUCLEOTIDE SEQUENCE</scope>
    <source>
        <strain evidence="10">LincolnNE</strain>
    </source>
</reference>
<evidence type="ECO:0000313" key="10">
    <source>
        <dbReference type="EMBL" id="MDE48718.1"/>
    </source>
</evidence>
<evidence type="ECO:0000259" key="8">
    <source>
        <dbReference type="Pfam" id="PF01466"/>
    </source>
</evidence>
<name>A0A6G1SE86_9ACAR</name>
<dbReference type="SUPFAM" id="SSF54695">
    <property type="entry name" value="POZ domain"/>
    <property type="match status" value="1"/>
</dbReference>
<proteinExistence type="inferred from homology"/>
<dbReference type="InterPro" id="IPR016072">
    <property type="entry name" value="Skp1_comp_dimer"/>
</dbReference>
<evidence type="ECO:0000256" key="4">
    <source>
        <dbReference type="ARBA" id="ARBA00022786"/>
    </source>
</evidence>
<dbReference type="GO" id="GO:0006511">
    <property type="term" value="P:ubiquitin-dependent protein catabolic process"/>
    <property type="evidence" value="ECO:0007669"/>
    <property type="project" value="InterPro"/>
</dbReference>
<keyword evidence="10" id="KW-0418">Kinase</keyword>
<dbReference type="InterPro" id="IPR016897">
    <property type="entry name" value="SKP1"/>
</dbReference>
<dbReference type="AlphaFoldDB" id="A0A6G1SE86"/>
<dbReference type="EMBL" id="GGYP01003947">
    <property type="protein sequence ID" value="MDE48718.1"/>
    <property type="molecule type" value="Transcribed_RNA"/>
</dbReference>
<gene>
    <name evidence="10" type="primary">skp1</name>
    <name evidence="10" type="ORF">g.14676</name>
</gene>
<evidence type="ECO:0000256" key="3">
    <source>
        <dbReference type="ARBA" id="ARBA00014544"/>
    </source>
</evidence>
<dbReference type="Pfam" id="PF01466">
    <property type="entry name" value="Skp1"/>
    <property type="match status" value="1"/>
</dbReference>
<comment type="similarity">
    <text evidence="2 7">Belongs to the SKP1 family.</text>
</comment>
<organism evidence="10">
    <name type="scientific">Aceria tosichella</name>
    <name type="common">wheat curl mite</name>
    <dbReference type="NCBI Taxonomy" id="561515"/>
    <lineage>
        <taxon>Eukaryota</taxon>
        <taxon>Metazoa</taxon>
        <taxon>Ecdysozoa</taxon>
        <taxon>Arthropoda</taxon>
        <taxon>Chelicerata</taxon>
        <taxon>Arachnida</taxon>
        <taxon>Acari</taxon>
        <taxon>Acariformes</taxon>
        <taxon>Trombidiformes</taxon>
        <taxon>Prostigmata</taxon>
        <taxon>Eupodina</taxon>
        <taxon>Eriophyoidea</taxon>
        <taxon>Eriophyidae</taxon>
        <taxon>Eriophyinae</taxon>
        <taxon>Aceriini</taxon>
        <taxon>Aceria</taxon>
    </lineage>
</organism>
<dbReference type="PIRSF" id="PIRSF028729">
    <property type="entry name" value="E3_ubiquit_lig_SCF_Skp"/>
    <property type="match status" value="1"/>
</dbReference>
<keyword evidence="4 7" id="KW-0833">Ubl conjugation pathway</keyword>
<comment type="pathway">
    <text evidence="1 7">Protein modification; protein ubiquitination.</text>
</comment>
<dbReference type="InterPro" id="IPR001232">
    <property type="entry name" value="SKP1-like"/>
</dbReference>
<dbReference type="Gene3D" id="3.30.710.10">
    <property type="entry name" value="Potassium Channel Kv1.1, Chain A"/>
    <property type="match status" value="1"/>
</dbReference>
<dbReference type="FunFam" id="3.30.710.10:FF:000270">
    <property type="entry name" value="S-phase kinase-associated protein 1"/>
    <property type="match status" value="1"/>
</dbReference>
<feature type="domain" description="SKP1 component POZ" evidence="9">
    <location>
        <begin position="3"/>
        <end position="65"/>
    </location>
</feature>
<dbReference type="InterPro" id="IPR036296">
    <property type="entry name" value="SKP1-like_dim_sf"/>
</dbReference>
<evidence type="ECO:0000256" key="2">
    <source>
        <dbReference type="ARBA" id="ARBA00009993"/>
    </source>
</evidence>